<evidence type="ECO:0000256" key="1">
    <source>
        <dbReference type="ARBA" id="ARBA00022490"/>
    </source>
</evidence>
<dbReference type="GO" id="GO:0005840">
    <property type="term" value="C:ribosome"/>
    <property type="evidence" value="ECO:0007669"/>
    <property type="project" value="InterPro"/>
</dbReference>
<keyword evidence="9" id="KW-1185">Reference proteome</keyword>
<dbReference type="SUPFAM" id="SSF50346">
    <property type="entry name" value="PRC-barrel domain"/>
    <property type="match status" value="1"/>
</dbReference>
<dbReference type="InterPro" id="IPR002676">
    <property type="entry name" value="RimM_N"/>
</dbReference>
<sequence length="177" mass="19357">MRDWMHVADLARTKTLQGGLVARSASGLPFLLHEGMEVAFVPPRHEAPRRSIVKSVREEGDAYVVAFEGVDDIATAQLLSGCRCLVRRADVPEDARATERDSLAGWEVCDVRTGFVGVVSDVVEKPAQTLLEVVPRDVARQDGGHAILIPMVEAFIASIDEEARRIDMTLPEGLLDL</sequence>
<dbReference type="GO" id="GO:0006364">
    <property type="term" value="P:rRNA processing"/>
    <property type="evidence" value="ECO:0007669"/>
    <property type="project" value="UniProtKB-UniRule"/>
</dbReference>
<organism evidence="8 9">
    <name type="scientific">Enteroscipio rubneri</name>
    <dbReference type="NCBI Taxonomy" id="2070686"/>
    <lineage>
        <taxon>Bacteria</taxon>
        <taxon>Bacillati</taxon>
        <taxon>Actinomycetota</taxon>
        <taxon>Coriobacteriia</taxon>
        <taxon>Eggerthellales</taxon>
        <taxon>Eggerthellaceae</taxon>
        <taxon>Enteroscipio</taxon>
    </lineage>
</organism>
<dbReference type="EMBL" id="PPEK01000022">
    <property type="protein sequence ID" value="PNV66757.1"/>
    <property type="molecule type" value="Genomic_DNA"/>
</dbReference>
<dbReference type="PANTHER" id="PTHR33692:SF1">
    <property type="entry name" value="RIBOSOME MATURATION FACTOR RIMM"/>
    <property type="match status" value="1"/>
</dbReference>
<feature type="domain" description="Ribosome maturation factor RimM PRC barrel" evidence="7">
    <location>
        <begin position="102"/>
        <end position="174"/>
    </location>
</feature>
<dbReference type="InterPro" id="IPR036976">
    <property type="entry name" value="RimM_N_sf"/>
</dbReference>
<evidence type="ECO:0000256" key="3">
    <source>
        <dbReference type="ARBA" id="ARBA00022552"/>
    </source>
</evidence>
<dbReference type="SUPFAM" id="SSF50447">
    <property type="entry name" value="Translation proteins"/>
    <property type="match status" value="1"/>
</dbReference>
<evidence type="ECO:0000259" key="6">
    <source>
        <dbReference type="Pfam" id="PF01782"/>
    </source>
</evidence>
<evidence type="ECO:0000256" key="2">
    <source>
        <dbReference type="ARBA" id="ARBA00022517"/>
    </source>
</evidence>
<dbReference type="Pfam" id="PF01782">
    <property type="entry name" value="RimM"/>
    <property type="match status" value="1"/>
</dbReference>
<dbReference type="HAMAP" id="MF_00014">
    <property type="entry name" value="Ribosome_mat_RimM"/>
    <property type="match status" value="1"/>
</dbReference>
<gene>
    <name evidence="5" type="primary">rimM</name>
    <name evidence="8" type="ORF">C2L71_11460</name>
</gene>
<dbReference type="PANTHER" id="PTHR33692">
    <property type="entry name" value="RIBOSOME MATURATION FACTOR RIMM"/>
    <property type="match status" value="1"/>
</dbReference>
<dbReference type="Pfam" id="PF24986">
    <property type="entry name" value="PRC_RimM"/>
    <property type="match status" value="1"/>
</dbReference>
<dbReference type="OrthoDB" id="3177403at2"/>
<dbReference type="RefSeq" id="WP_103265897.1">
    <property type="nucleotide sequence ID" value="NZ_CABMLE010000022.1"/>
</dbReference>
<dbReference type="Proteomes" id="UP000236197">
    <property type="component" value="Unassembled WGS sequence"/>
</dbReference>
<dbReference type="GO" id="GO:0005737">
    <property type="term" value="C:cytoplasm"/>
    <property type="evidence" value="ECO:0007669"/>
    <property type="project" value="UniProtKB-SubCell"/>
</dbReference>
<evidence type="ECO:0000313" key="8">
    <source>
        <dbReference type="EMBL" id="PNV66757.1"/>
    </source>
</evidence>
<evidence type="ECO:0000256" key="4">
    <source>
        <dbReference type="ARBA" id="ARBA00023186"/>
    </source>
</evidence>
<dbReference type="InterPro" id="IPR011033">
    <property type="entry name" value="PRC_barrel-like_sf"/>
</dbReference>
<dbReference type="Gene3D" id="2.30.30.240">
    <property type="entry name" value="PRC-barrel domain"/>
    <property type="match status" value="1"/>
</dbReference>
<dbReference type="InterPro" id="IPR011961">
    <property type="entry name" value="RimM"/>
</dbReference>
<feature type="domain" description="RimM N-terminal" evidence="6">
    <location>
        <begin position="8"/>
        <end position="89"/>
    </location>
</feature>
<dbReference type="Gene3D" id="2.40.30.60">
    <property type="entry name" value="RimM"/>
    <property type="match status" value="1"/>
</dbReference>
<reference evidence="9" key="1">
    <citation type="submission" date="2018-01" db="EMBL/GenBank/DDBJ databases">
        <title>Rubneribacter badeniensis gen. nov., sp. nov., and Colonibacter rubneri, gen. nov., sp. nov., WGS of new members of the Eggerthellaceae.</title>
        <authorList>
            <person name="Danylec N."/>
            <person name="Stoll D.A."/>
            <person name="Doetsch A."/>
            <person name="Kulling S.E."/>
            <person name="Huch M."/>
        </authorList>
    </citation>
    <scope>NUCLEOTIDE SEQUENCE [LARGE SCALE GENOMIC DNA]</scope>
    <source>
        <strain evidence="9">ResAG-96</strain>
    </source>
</reference>
<comment type="subunit">
    <text evidence="5">Binds ribosomal protein uS19.</text>
</comment>
<keyword evidence="2 5" id="KW-0690">Ribosome biogenesis</keyword>
<name>A0A2K2U8V2_9ACTN</name>
<evidence type="ECO:0000313" key="9">
    <source>
        <dbReference type="Proteomes" id="UP000236197"/>
    </source>
</evidence>
<keyword evidence="3 5" id="KW-0698">rRNA processing</keyword>
<dbReference type="AlphaFoldDB" id="A0A2K2U8V2"/>
<evidence type="ECO:0000259" key="7">
    <source>
        <dbReference type="Pfam" id="PF24986"/>
    </source>
</evidence>
<comment type="similarity">
    <text evidence="5">Belongs to the RimM family.</text>
</comment>
<evidence type="ECO:0000256" key="5">
    <source>
        <dbReference type="HAMAP-Rule" id="MF_00014"/>
    </source>
</evidence>
<comment type="domain">
    <text evidence="5">The PRC barrel domain binds ribosomal protein uS19.</text>
</comment>
<keyword evidence="4 5" id="KW-0143">Chaperone</keyword>
<dbReference type="InterPro" id="IPR009000">
    <property type="entry name" value="Transl_B-barrel_sf"/>
</dbReference>
<dbReference type="GO" id="GO:0043022">
    <property type="term" value="F:ribosome binding"/>
    <property type="evidence" value="ECO:0007669"/>
    <property type="project" value="InterPro"/>
</dbReference>
<keyword evidence="1 5" id="KW-0963">Cytoplasm</keyword>
<accession>A0A2K2U8V2</accession>
<dbReference type="InterPro" id="IPR056792">
    <property type="entry name" value="PRC_RimM"/>
</dbReference>
<comment type="caution">
    <text evidence="8">The sequence shown here is derived from an EMBL/GenBank/DDBJ whole genome shotgun (WGS) entry which is preliminary data.</text>
</comment>
<comment type="subcellular location">
    <subcellularLocation>
        <location evidence="5">Cytoplasm</location>
    </subcellularLocation>
</comment>
<proteinExistence type="inferred from homology"/>
<protein>
    <recommendedName>
        <fullName evidence="5">Ribosome maturation factor RimM</fullName>
    </recommendedName>
</protein>
<comment type="function">
    <text evidence="5">An accessory protein needed during the final step in the assembly of 30S ribosomal subunit, possibly for assembly of the head region. Essential for efficient processing of 16S rRNA. May be needed both before and after RbfA during the maturation of 16S rRNA. It has affinity for free ribosomal 30S subunits but not for 70S ribosomes.</text>
</comment>
<dbReference type="GO" id="GO:0042274">
    <property type="term" value="P:ribosomal small subunit biogenesis"/>
    <property type="evidence" value="ECO:0007669"/>
    <property type="project" value="UniProtKB-UniRule"/>
</dbReference>